<organism evidence="3 4">
    <name type="scientific">Salana multivorans</name>
    <dbReference type="NCBI Taxonomy" id="120377"/>
    <lineage>
        <taxon>Bacteria</taxon>
        <taxon>Bacillati</taxon>
        <taxon>Actinomycetota</taxon>
        <taxon>Actinomycetes</taxon>
        <taxon>Micrococcales</taxon>
        <taxon>Beutenbergiaceae</taxon>
        <taxon>Salana</taxon>
    </lineage>
</organism>
<accession>A0A3N2DD97</accession>
<feature type="compositionally biased region" description="Low complexity" evidence="1">
    <location>
        <begin position="35"/>
        <end position="47"/>
    </location>
</feature>
<reference evidence="3 4" key="1">
    <citation type="submission" date="2018-11" db="EMBL/GenBank/DDBJ databases">
        <title>Sequencing the genomes of 1000 actinobacteria strains.</title>
        <authorList>
            <person name="Klenk H.-P."/>
        </authorList>
    </citation>
    <scope>NUCLEOTIDE SEQUENCE [LARGE SCALE GENOMIC DNA]</scope>
    <source>
        <strain evidence="3 4">DSM 13521</strain>
    </source>
</reference>
<dbReference type="AlphaFoldDB" id="A0A3N2DD97"/>
<feature type="transmembrane region" description="Helical" evidence="2">
    <location>
        <begin position="213"/>
        <end position="235"/>
    </location>
</feature>
<keyword evidence="2" id="KW-0812">Transmembrane</keyword>
<protein>
    <submittedName>
        <fullName evidence="3">Uncharacterized protein</fullName>
    </submittedName>
</protein>
<feature type="transmembrane region" description="Helical" evidence="2">
    <location>
        <begin position="64"/>
        <end position="82"/>
    </location>
</feature>
<feature type="transmembrane region" description="Helical" evidence="2">
    <location>
        <begin position="94"/>
        <end position="118"/>
    </location>
</feature>
<name>A0A3N2DD97_9MICO</name>
<dbReference type="RefSeq" id="WP_123739755.1">
    <property type="nucleotide sequence ID" value="NZ_RKHQ01000001.1"/>
</dbReference>
<sequence>MTTPEPDTPENPAAEPEHPHADGGEAHSCEHCASDGDAAAGAHGSAPDATAAAREKLALAQRRGVPRVVLGVLGLGLALVLADRGGFPLAPAALVYVAAAACWLVAAAVGMLLGALLARRGPRRQIALGQVLASAVTPLLALLVALVLLPLDGAATPRLEIPAGALVPGGVAAAAGWFLAAAIGELVGVRALRRRIDRQDDDGARARQEAEAVTLASIQRGEVLALALAIGFGAMVVALAWLPWLAVVLVPFCAAGAAWWGVRSMRAGAEAPAAG</sequence>
<evidence type="ECO:0000313" key="3">
    <source>
        <dbReference type="EMBL" id="ROR97760.1"/>
    </source>
</evidence>
<keyword evidence="4" id="KW-1185">Reference proteome</keyword>
<feature type="transmembrane region" description="Helical" evidence="2">
    <location>
        <begin position="171"/>
        <end position="192"/>
    </location>
</feature>
<gene>
    <name evidence="3" type="ORF">EDD28_2366</name>
</gene>
<keyword evidence="2" id="KW-0472">Membrane</keyword>
<evidence type="ECO:0000313" key="4">
    <source>
        <dbReference type="Proteomes" id="UP000275356"/>
    </source>
</evidence>
<dbReference type="Proteomes" id="UP000275356">
    <property type="component" value="Unassembled WGS sequence"/>
</dbReference>
<evidence type="ECO:0000256" key="1">
    <source>
        <dbReference type="SAM" id="MobiDB-lite"/>
    </source>
</evidence>
<evidence type="ECO:0000256" key="2">
    <source>
        <dbReference type="SAM" id="Phobius"/>
    </source>
</evidence>
<feature type="region of interest" description="Disordered" evidence="1">
    <location>
        <begin position="1"/>
        <end position="47"/>
    </location>
</feature>
<proteinExistence type="predicted"/>
<dbReference type="EMBL" id="RKHQ01000001">
    <property type="protein sequence ID" value="ROR97760.1"/>
    <property type="molecule type" value="Genomic_DNA"/>
</dbReference>
<feature type="compositionally biased region" description="Basic and acidic residues" evidence="1">
    <location>
        <begin position="15"/>
        <end position="34"/>
    </location>
</feature>
<keyword evidence="2" id="KW-1133">Transmembrane helix</keyword>
<feature type="transmembrane region" description="Helical" evidence="2">
    <location>
        <begin position="130"/>
        <end position="151"/>
    </location>
</feature>
<comment type="caution">
    <text evidence="3">The sequence shown here is derived from an EMBL/GenBank/DDBJ whole genome shotgun (WGS) entry which is preliminary data.</text>
</comment>